<reference evidence="1 2" key="1">
    <citation type="submission" date="2023-07" db="EMBL/GenBank/DDBJ databases">
        <title>Genomic Encyclopedia of Type Strains, Phase IV (KMG-IV): sequencing the most valuable type-strain genomes for metagenomic binning, comparative biology and taxonomic classification.</title>
        <authorList>
            <person name="Goeker M."/>
        </authorList>
    </citation>
    <scope>NUCLEOTIDE SEQUENCE [LARGE SCALE GENOMIC DNA]</scope>
    <source>
        <strain evidence="1 2">DSM 338</strain>
    </source>
</reference>
<gene>
    <name evidence="1" type="ORF">GGQ86_004403</name>
</gene>
<dbReference type="EMBL" id="JAVDPY010000009">
    <property type="protein sequence ID" value="MDR6335905.1"/>
    <property type="molecule type" value="Genomic_DNA"/>
</dbReference>
<dbReference type="Proteomes" id="UP001245370">
    <property type="component" value="Unassembled WGS sequence"/>
</dbReference>
<proteinExistence type="predicted"/>
<evidence type="ECO:0000313" key="2">
    <source>
        <dbReference type="Proteomes" id="UP001245370"/>
    </source>
</evidence>
<dbReference type="RefSeq" id="WP_281809165.1">
    <property type="nucleotide sequence ID" value="NZ_BSDO01000007.1"/>
</dbReference>
<protein>
    <submittedName>
        <fullName evidence="1">Uncharacterized protein</fullName>
    </submittedName>
</protein>
<sequence length="134" mass="14310">MRLPRIEVGNKKAGASGRGASVPVSPVEIVASALKPAPENSRLTVLLLRRTVFTVVEQGRSSRRRQHDLWISGKAARSEVLTGFFALAIIFVGLESLAPRVPPLRGPPVAAAGADQPRLAIRLGSQAWQREASA</sequence>
<comment type="caution">
    <text evidence="1">The sequence shown here is derived from an EMBL/GenBank/DDBJ whole genome shotgun (WGS) entry which is preliminary data.</text>
</comment>
<organism evidence="1 2">
    <name type="scientific">Xanthobacter flavus</name>
    <dbReference type="NCBI Taxonomy" id="281"/>
    <lineage>
        <taxon>Bacteria</taxon>
        <taxon>Pseudomonadati</taxon>
        <taxon>Pseudomonadota</taxon>
        <taxon>Alphaproteobacteria</taxon>
        <taxon>Hyphomicrobiales</taxon>
        <taxon>Xanthobacteraceae</taxon>
        <taxon>Xanthobacter</taxon>
    </lineage>
</organism>
<dbReference type="GeneID" id="95764842"/>
<evidence type="ECO:0000313" key="1">
    <source>
        <dbReference type="EMBL" id="MDR6335905.1"/>
    </source>
</evidence>
<name>A0ABU1KMP9_XANFL</name>
<accession>A0ABU1KMP9</accession>
<keyword evidence="2" id="KW-1185">Reference proteome</keyword>